<feature type="region of interest" description="Disordered" evidence="1">
    <location>
        <begin position="390"/>
        <end position="420"/>
    </location>
</feature>
<dbReference type="PANTHER" id="PTHR35729:SF1">
    <property type="entry name" value="T1B9.12 PROTEIN"/>
    <property type="match status" value="1"/>
</dbReference>
<dbReference type="Proteomes" id="UP001605036">
    <property type="component" value="Unassembled WGS sequence"/>
</dbReference>
<comment type="caution">
    <text evidence="2">The sequence shown here is derived from an EMBL/GenBank/DDBJ whole genome shotgun (WGS) entry which is preliminary data.</text>
</comment>
<feature type="compositionally biased region" description="Polar residues" evidence="1">
    <location>
        <begin position="522"/>
        <end position="544"/>
    </location>
</feature>
<keyword evidence="3" id="KW-1185">Reference proteome</keyword>
<gene>
    <name evidence="2" type="ORF">R1flu_019367</name>
</gene>
<protein>
    <recommendedName>
        <fullName evidence="4">Serine protease</fullName>
    </recommendedName>
</protein>
<evidence type="ECO:0000313" key="3">
    <source>
        <dbReference type="Proteomes" id="UP001605036"/>
    </source>
</evidence>
<feature type="compositionally biased region" description="Low complexity" evidence="1">
    <location>
        <begin position="905"/>
        <end position="918"/>
    </location>
</feature>
<accession>A0ABD1ZIF9</accession>
<reference evidence="2 3" key="1">
    <citation type="submission" date="2024-09" db="EMBL/GenBank/DDBJ databases">
        <title>Chromosome-scale assembly of Riccia fluitans.</title>
        <authorList>
            <person name="Paukszto L."/>
            <person name="Sawicki J."/>
            <person name="Karawczyk K."/>
            <person name="Piernik-Szablinska J."/>
            <person name="Szczecinska M."/>
            <person name="Mazdziarz M."/>
        </authorList>
    </citation>
    <scope>NUCLEOTIDE SEQUENCE [LARGE SCALE GENOMIC DNA]</scope>
    <source>
        <strain evidence="2">Rf_01</strain>
        <tissue evidence="2">Aerial parts of the thallus</tissue>
    </source>
</reference>
<feature type="compositionally biased region" description="Basic and acidic residues" evidence="1">
    <location>
        <begin position="919"/>
        <end position="936"/>
    </location>
</feature>
<feature type="region of interest" description="Disordered" evidence="1">
    <location>
        <begin position="892"/>
        <end position="981"/>
    </location>
</feature>
<feature type="region of interest" description="Disordered" evidence="1">
    <location>
        <begin position="518"/>
        <end position="544"/>
    </location>
</feature>
<feature type="compositionally biased region" description="Polar residues" evidence="1">
    <location>
        <begin position="967"/>
        <end position="980"/>
    </location>
</feature>
<dbReference type="PANTHER" id="PTHR35729">
    <property type="entry name" value="T1B9.12 PROTEIN"/>
    <property type="match status" value="1"/>
</dbReference>
<sequence>MSCFSCCTGTGHQPKRDNQFSEAVKPTLVAINILDNDRGYKQGTGILISDHLVLTSHVGLPSMGSAHGGQVILTTKGSSNSLPSSWQSSSTILTRKLLPQRLFVTSPALGFTIVACEAVNSSSSPKKYEIPKAREDGLKLSCSVYVLGQVQHDDRQGLLMFGQGLVSKEDEHVIEFYSLDGYVWAAGSAGFDAKGTFAFVVGDRHPLQKVSSPFPKRWSYTLSKGPSSTQRGILIHAVRDWTRDTWSGDFNTLFRLCNSAPAASVDPTPALKISAQKMKALERQKTLRKRVNEIQIEGDDEQAAATIPRIRTIRSNLQDYGKSFYGATDAISTTVSPKIKDIPVQASFLHYLPCENVDAVGGMSQLYLKSQSPPNLGGIAALAAEELERHGEKGNGSVQGEVIGSQRSKSPLQARNEGKAEVDFSYERKFSTTTESRGDELNSQQSCWFSSWWNNFRPKSPRQQRGHKLVAGTPDSTAAAECEIIDSTKTEEDTTKCFEPDSPPRRFLVRGAFTAAPRRDISSQQTEVNNEPTIPTSPRNSSSPCFTLDPLESRVQAASRTFSPEIPCLHLRQSELTDSRRIQPTDPPQLLHDVARIPRPGEDEQKELKEATGPKVTVGMGICLKVEDRTSQQSYATSSQNHIVSSPIAAETSTSRELNGKNFLQTESCTCSLGSTTRQSTRCHEVSEEKNVTLLDSSLVTSTTTRPISRKTRHRMIECTCFRSWHKFVTRKKDVAVESMWSLFSPRTISISTASSRSVSSSPRQPTWSSHQMVDSKPLSDDGTVQGDPASCFVGSPLSIHNEESGGQEVQAAKTSASDITPIYENESSDEQMLKWAMTQNTTSDETLDLLNEKQLAAYEGGRDTAMRTLEEPAAAQVVKIWNKSCIANFTPQQDDNREVEDESSPMTSRSETTSRSSPRVEKNMKRNDQRKETRNQRPRWSIARVDKGPLNMGPLLDHPLDDLPTKNKQQVRNQPQSNAADMKVVVSQEEGAMMKKCFGLKTLADQNNVRKRERQGGQTRSSSPRRKPALDTNCKGKSSSLKPFSERSTSPCTQAARLSSKRWLETPPVRKGSSVSSSSSDREGRPRWRCS</sequence>
<feature type="region of interest" description="Disordered" evidence="1">
    <location>
        <begin position="1006"/>
        <end position="1092"/>
    </location>
</feature>
<dbReference type="AlphaFoldDB" id="A0ABD1ZIF9"/>
<name>A0ABD1ZIF9_9MARC</name>
<feature type="region of interest" description="Disordered" evidence="1">
    <location>
        <begin position="754"/>
        <end position="819"/>
    </location>
</feature>
<evidence type="ECO:0000256" key="1">
    <source>
        <dbReference type="SAM" id="MobiDB-lite"/>
    </source>
</evidence>
<evidence type="ECO:0008006" key="4">
    <source>
        <dbReference type="Google" id="ProtNLM"/>
    </source>
</evidence>
<feature type="compositionally biased region" description="Polar residues" evidence="1">
    <location>
        <begin position="1036"/>
        <end position="1058"/>
    </location>
</feature>
<feature type="compositionally biased region" description="Basic and acidic residues" evidence="1">
    <location>
        <begin position="1081"/>
        <end position="1092"/>
    </location>
</feature>
<organism evidence="2 3">
    <name type="scientific">Riccia fluitans</name>
    <dbReference type="NCBI Taxonomy" id="41844"/>
    <lineage>
        <taxon>Eukaryota</taxon>
        <taxon>Viridiplantae</taxon>
        <taxon>Streptophyta</taxon>
        <taxon>Embryophyta</taxon>
        <taxon>Marchantiophyta</taxon>
        <taxon>Marchantiopsida</taxon>
        <taxon>Marchantiidae</taxon>
        <taxon>Marchantiales</taxon>
        <taxon>Ricciaceae</taxon>
        <taxon>Riccia</taxon>
    </lineage>
</organism>
<evidence type="ECO:0000313" key="2">
    <source>
        <dbReference type="EMBL" id="KAL2651239.1"/>
    </source>
</evidence>
<dbReference type="EMBL" id="JBHFFA010000001">
    <property type="protein sequence ID" value="KAL2651239.1"/>
    <property type="molecule type" value="Genomic_DNA"/>
</dbReference>
<proteinExistence type="predicted"/>
<feature type="compositionally biased region" description="Low complexity" evidence="1">
    <location>
        <begin position="754"/>
        <end position="767"/>
    </location>
</feature>